<feature type="compositionally biased region" description="Basic and acidic residues" evidence="1">
    <location>
        <begin position="227"/>
        <end position="240"/>
    </location>
</feature>
<dbReference type="InterPro" id="IPR036412">
    <property type="entry name" value="HAD-like_sf"/>
</dbReference>
<evidence type="ECO:0000313" key="3">
    <source>
        <dbReference type="EMBL" id="QHS87673.1"/>
    </source>
</evidence>
<dbReference type="Pfam" id="PF03031">
    <property type="entry name" value="NIF"/>
    <property type="match status" value="1"/>
</dbReference>
<dbReference type="PANTHER" id="PTHR12210">
    <property type="entry name" value="DULLARD PROTEIN PHOSPHATASE"/>
    <property type="match status" value="1"/>
</dbReference>
<dbReference type="PROSITE" id="PS50969">
    <property type="entry name" value="FCP1"/>
    <property type="match status" value="1"/>
</dbReference>
<dbReference type="SMART" id="SM00577">
    <property type="entry name" value="CPDc"/>
    <property type="match status" value="1"/>
</dbReference>
<feature type="domain" description="FCP1 homology" evidence="2">
    <location>
        <begin position="1"/>
        <end position="186"/>
    </location>
</feature>
<name>A0A6C0B868_9ZZZZ</name>
<feature type="compositionally biased region" description="Basic residues" evidence="1">
    <location>
        <begin position="241"/>
        <end position="264"/>
    </location>
</feature>
<organism evidence="3">
    <name type="scientific">viral metagenome</name>
    <dbReference type="NCBI Taxonomy" id="1070528"/>
    <lineage>
        <taxon>unclassified sequences</taxon>
        <taxon>metagenomes</taxon>
        <taxon>organismal metagenomes</taxon>
    </lineage>
</organism>
<dbReference type="InterPro" id="IPR004274">
    <property type="entry name" value="FCP1_dom"/>
</dbReference>
<dbReference type="Gene3D" id="3.40.50.1000">
    <property type="entry name" value="HAD superfamily/HAD-like"/>
    <property type="match status" value="1"/>
</dbReference>
<dbReference type="InterPro" id="IPR023214">
    <property type="entry name" value="HAD_sf"/>
</dbReference>
<protein>
    <recommendedName>
        <fullName evidence="2">FCP1 homology domain-containing protein</fullName>
    </recommendedName>
</protein>
<dbReference type="SUPFAM" id="SSF56784">
    <property type="entry name" value="HAD-like"/>
    <property type="match status" value="1"/>
</dbReference>
<evidence type="ECO:0000256" key="1">
    <source>
        <dbReference type="SAM" id="MobiDB-lite"/>
    </source>
</evidence>
<evidence type="ECO:0000259" key="2">
    <source>
        <dbReference type="PROSITE" id="PS50969"/>
    </source>
</evidence>
<sequence>MNIPNLCIIFDIDETMVQYLHNPTSMNKWETYKKLYPNKIEAHETAKYALLFRPGLRDFIQFAKANSIDIAIWTYGNESYSKFIESEIMSYIGIDNNPFTFVYSIKEIKEDLANGMEEKDLRRVYQAFPEKYTATNTILVDNRAANIFHESNRENGILVESFDITAGYSPNNDTMFHNIKGICGKIRNTPLDNSVFSEINVNRSGIRKYYKKYIVNGTPVSLVSEGTVDHDSDFYPEPKTKRGKKKTRGRPKNNNRKTRHKHSV</sequence>
<dbReference type="AlphaFoldDB" id="A0A6C0B868"/>
<proteinExistence type="predicted"/>
<feature type="region of interest" description="Disordered" evidence="1">
    <location>
        <begin position="226"/>
        <end position="264"/>
    </location>
</feature>
<accession>A0A6C0B868</accession>
<reference evidence="3" key="1">
    <citation type="journal article" date="2020" name="Nature">
        <title>Giant virus diversity and host interactions through global metagenomics.</title>
        <authorList>
            <person name="Schulz F."/>
            <person name="Roux S."/>
            <person name="Paez-Espino D."/>
            <person name="Jungbluth S."/>
            <person name="Walsh D.A."/>
            <person name="Denef V.J."/>
            <person name="McMahon K.D."/>
            <person name="Konstantinidis K.T."/>
            <person name="Eloe-Fadrosh E.A."/>
            <person name="Kyrpides N.C."/>
            <person name="Woyke T."/>
        </authorList>
    </citation>
    <scope>NUCLEOTIDE SEQUENCE</scope>
    <source>
        <strain evidence="3">GVMAG-M-3300010157-4</strain>
    </source>
</reference>
<dbReference type="InterPro" id="IPR050365">
    <property type="entry name" value="TIM50"/>
</dbReference>
<dbReference type="EMBL" id="MN739085">
    <property type="protein sequence ID" value="QHS87673.1"/>
    <property type="molecule type" value="Genomic_DNA"/>
</dbReference>